<sequence>MDAGEALDISPLIAFRNLVVLHISTTQAIQFRQQEAIRISQEWRTLAIFDLNGTQPCRSTPLVDHTHVLAILRGCRLLQHLGLHFDTSHIPANSRADTEAPFQLGTLRVGDSPIYSPPQSPGIFQSELLSTPHTRALRLHERTTFNVRATMERRQTGLVSIHEHPGVRGSAVERKSSLGAGEELPTPNAQRY</sequence>
<feature type="region of interest" description="Disordered" evidence="1">
    <location>
        <begin position="164"/>
        <end position="192"/>
    </location>
</feature>
<gene>
    <name evidence="2" type="ORF">FA13DRAFT_194466</name>
</gene>
<evidence type="ECO:0000256" key="1">
    <source>
        <dbReference type="SAM" id="MobiDB-lite"/>
    </source>
</evidence>
<dbReference type="AlphaFoldDB" id="A0A4Y7TGB3"/>
<feature type="compositionally biased region" description="Basic and acidic residues" evidence="1">
    <location>
        <begin position="164"/>
        <end position="176"/>
    </location>
</feature>
<accession>A0A4Y7TGB3</accession>
<comment type="caution">
    <text evidence="2">The sequence shown here is derived from an EMBL/GenBank/DDBJ whole genome shotgun (WGS) entry which is preliminary data.</text>
</comment>
<evidence type="ECO:0000313" key="2">
    <source>
        <dbReference type="EMBL" id="TEB33217.1"/>
    </source>
</evidence>
<protein>
    <submittedName>
        <fullName evidence="2">Uncharacterized protein</fullName>
    </submittedName>
</protein>
<dbReference type="Proteomes" id="UP000298030">
    <property type="component" value="Unassembled WGS sequence"/>
</dbReference>
<reference evidence="2 3" key="1">
    <citation type="journal article" date="2019" name="Nat. Ecol. Evol.">
        <title>Megaphylogeny resolves global patterns of mushroom evolution.</title>
        <authorList>
            <person name="Varga T."/>
            <person name="Krizsan K."/>
            <person name="Foldi C."/>
            <person name="Dima B."/>
            <person name="Sanchez-Garcia M."/>
            <person name="Sanchez-Ramirez S."/>
            <person name="Szollosi G.J."/>
            <person name="Szarkandi J.G."/>
            <person name="Papp V."/>
            <person name="Albert L."/>
            <person name="Andreopoulos W."/>
            <person name="Angelini C."/>
            <person name="Antonin V."/>
            <person name="Barry K.W."/>
            <person name="Bougher N.L."/>
            <person name="Buchanan P."/>
            <person name="Buyck B."/>
            <person name="Bense V."/>
            <person name="Catcheside P."/>
            <person name="Chovatia M."/>
            <person name="Cooper J."/>
            <person name="Damon W."/>
            <person name="Desjardin D."/>
            <person name="Finy P."/>
            <person name="Geml J."/>
            <person name="Haridas S."/>
            <person name="Hughes K."/>
            <person name="Justo A."/>
            <person name="Karasinski D."/>
            <person name="Kautmanova I."/>
            <person name="Kiss B."/>
            <person name="Kocsube S."/>
            <person name="Kotiranta H."/>
            <person name="LaButti K.M."/>
            <person name="Lechner B.E."/>
            <person name="Liimatainen K."/>
            <person name="Lipzen A."/>
            <person name="Lukacs Z."/>
            <person name="Mihaltcheva S."/>
            <person name="Morgado L.N."/>
            <person name="Niskanen T."/>
            <person name="Noordeloos M.E."/>
            <person name="Ohm R.A."/>
            <person name="Ortiz-Santana B."/>
            <person name="Ovrebo C."/>
            <person name="Racz N."/>
            <person name="Riley R."/>
            <person name="Savchenko A."/>
            <person name="Shiryaev A."/>
            <person name="Soop K."/>
            <person name="Spirin V."/>
            <person name="Szebenyi C."/>
            <person name="Tomsovsky M."/>
            <person name="Tulloss R.E."/>
            <person name="Uehling J."/>
            <person name="Grigoriev I.V."/>
            <person name="Vagvolgyi C."/>
            <person name="Papp T."/>
            <person name="Martin F.M."/>
            <person name="Miettinen O."/>
            <person name="Hibbett D.S."/>
            <person name="Nagy L.G."/>
        </authorList>
    </citation>
    <scope>NUCLEOTIDE SEQUENCE [LARGE SCALE GENOMIC DNA]</scope>
    <source>
        <strain evidence="2 3">FP101781</strain>
    </source>
</reference>
<dbReference type="EMBL" id="QPFP01000013">
    <property type="protein sequence ID" value="TEB33217.1"/>
    <property type="molecule type" value="Genomic_DNA"/>
</dbReference>
<name>A0A4Y7TGB3_COPMI</name>
<dbReference type="OrthoDB" id="2841072at2759"/>
<keyword evidence="3" id="KW-1185">Reference proteome</keyword>
<organism evidence="2 3">
    <name type="scientific">Coprinellus micaceus</name>
    <name type="common">Glistening ink-cap mushroom</name>
    <name type="synonym">Coprinus micaceus</name>
    <dbReference type="NCBI Taxonomy" id="71717"/>
    <lineage>
        <taxon>Eukaryota</taxon>
        <taxon>Fungi</taxon>
        <taxon>Dikarya</taxon>
        <taxon>Basidiomycota</taxon>
        <taxon>Agaricomycotina</taxon>
        <taxon>Agaricomycetes</taxon>
        <taxon>Agaricomycetidae</taxon>
        <taxon>Agaricales</taxon>
        <taxon>Agaricineae</taxon>
        <taxon>Psathyrellaceae</taxon>
        <taxon>Coprinellus</taxon>
    </lineage>
</organism>
<evidence type="ECO:0000313" key="3">
    <source>
        <dbReference type="Proteomes" id="UP000298030"/>
    </source>
</evidence>
<proteinExistence type="predicted"/>